<evidence type="ECO:0000313" key="13">
    <source>
        <dbReference type="EMBL" id="TXJ36460.1"/>
    </source>
</evidence>
<evidence type="ECO:0000313" key="11">
    <source>
        <dbReference type="EMBL" id="TXJ19767.1"/>
    </source>
</evidence>
<dbReference type="AlphaFoldDB" id="A0A5C8D2T6"/>
<keyword evidence="8" id="KW-0813">Transport</keyword>
<evidence type="ECO:0000313" key="15">
    <source>
        <dbReference type="Proteomes" id="UP000324707"/>
    </source>
</evidence>
<dbReference type="Proteomes" id="UP000325116">
    <property type="component" value="Unassembled WGS sequence"/>
</dbReference>
<evidence type="ECO:0000256" key="3">
    <source>
        <dbReference type="ARBA" id="ARBA00022475"/>
    </source>
</evidence>
<evidence type="ECO:0000256" key="4">
    <source>
        <dbReference type="ARBA" id="ARBA00022692"/>
    </source>
</evidence>
<gene>
    <name evidence="12" type="ORF">EPJ69_03395</name>
    <name evidence="11" type="ORF">EPJ79_01005</name>
    <name evidence="10" type="ORF">EPJ80_01820</name>
    <name evidence="13" type="ORF">EPJ81_08900</name>
</gene>
<evidence type="ECO:0000313" key="14">
    <source>
        <dbReference type="Proteomes" id="UP000324638"/>
    </source>
</evidence>
<dbReference type="GO" id="GO:0005886">
    <property type="term" value="C:plasma membrane"/>
    <property type="evidence" value="ECO:0007669"/>
    <property type="project" value="UniProtKB-SubCell"/>
</dbReference>
<evidence type="ECO:0000256" key="1">
    <source>
        <dbReference type="ARBA" id="ARBA00004162"/>
    </source>
</evidence>
<dbReference type="RefSeq" id="WP_147546204.1">
    <property type="nucleotide sequence ID" value="NZ_CAUDFA010000079.1"/>
</dbReference>
<evidence type="ECO:0000313" key="17">
    <source>
        <dbReference type="Proteomes" id="UP000325116"/>
    </source>
</evidence>
<dbReference type="Proteomes" id="UP000324638">
    <property type="component" value="Unassembled WGS sequence"/>
</dbReference>
<keyword evidence="8" id="KW-0653">Protein transport</keyword>
<dbReference type="EMBL" id="SAYD01000021">
    <property type="protein sequence ID" value="TXJ36460.1"/>
    <property type="molecule type" value="Genomic_DNA"/>
</dbReference>
<accession>A0A5C8D2T6</accession>
<proteinExistence type="inferred from homology"/>
<reference evidence="14 15" key="1">
    <citation type="journal article" date="1992" name="Lakartidningen">
        <title>[Penicillin V and not amoxicillin is the first choice preparation in acute otitis].</title>
        <authorList>
            <person name="Kamme C."/>
            <person name="Lundgren K."/>
            <person name="Prellner K."/>
        </authorList>
    </citation>
    <scope>NUCLEOTIDE SEQUENCE [LARGE SCALE GENOMIC DNA]</scope>
    <source>
        <strain evidence="11 14">513A</strain>
        <strain evidence="13 16">PC3997IV</strain>
        <strain evidence="12 15">PC5538III-lc</strain>
        <strain evidence="10 17">W1</strain>
    </source>
</reference>
<protein>
    <submittedName>
        <fullName evidence="11">Biopolymer transporter ExbD</fullName>
    </submittedName>
</protein>
<dbReference type="GO" id="GO:0022857">
    <property type="term" value="F:transmembrane transporter activity"/>
    <property type="evidence" value="ECO:0007669"/>
    <property type="project" value="InterPro"/>
</dbReference>
<evidence type="ECO:0000256" key="2">
    <source>
        <dbReference type="ARBA" id="ARBA00005811"/>
    </source>
</evidence>
<dbReference type="PANTHER" id="PTHR30558">
    <property type="entry name" value="EXBD MEMBRANE COMPONENT OF PMF-DRIVEN MACROMOLECULE IMPORT SYSTEM"/>
    <property type="match status" value="1"/>
</dbReference>
<comment type="subcellular location">
    <subcellularLocation>
        <location evidence="1">Cell membrane</location>
        <topology evidence="1">Single-pass membrane protein</topology>
    </subcellularLocation>
    <subcellularLocation>
        <location evidence="8">Cell membrane</location>
        <topology evidence="8">Single-pass type II membrane protein</topology>
    </subcellularLocation>
</comment>
<evidence type="ECO:0000256" key="9">
    <source>
        <dbReference type="SAM" id="Phobius"/>
    </source>
</evidence>
<dbReference type="EMBL" id="SAXX01000009">
    <property type="protein sequence ID" value="TXJ33820.1"/>
    <property type="molecule type" value="Genomic_DNA"/>
</dbReference>
<reference evidence="11" key="2">
    <citation type="submission" date="2019-01" db="EMBL/GenBank/DDBJ databases">
        <authorList>
            <person name="Thorell K."/>
        </authorList>
    </citation>
    <scope>NUCLEOTIDE SEQUENCE</scope>
    <source>
        <strain evidence="11">513A</strain>
        <strain evidence="13">PC3997IV</strain>
        <strain evidence="12">PC5538III-lc</strain>
        <strain evidence="10">W1</strain>
    </source>
</reference>
<dbReference type="Proteomes" id="UP000325002">
    <property type="component" value="Unassembled WGS sequence"/>
</dbReference>
<evidence type="ECO:0000256" key="6">
    <source>
        <dbReference type="ARBA" id="ARBA00023136"/>
    </source>
</evidence>
<evidence type="ECO:0000256" key="7">
    <source>
        <dbReference type="PROSITE-ProRule" id="PRU00182"/>
    </source>
</evidence>
<evidence type="ECO:0000313" key="12">
    <source>
        <dbReference type="EMBL" id="TXJ33820.1"/>
    </source>
</evidence>
<dbReference type="Gene3D" id="3.30.420.270">
    <property type="match status" value="1"/>
</dbReference>
<keyword evidence="6 9" id="KW-0472">Membrane</keyword>
<evidence type="ECO:0000313" key="10">
    <source>
        <dbReference type="EMBL" id="TXJ13504.1"/>
    </source>
</evidence>
<dbReference type="Pfam" id="PF02472">
    <property type="entry name" value="ExbD"/>
    <property type="match status" value="1"/>
</dbReference>
<dbReference type="PROSITE" id="PS50889">
    <property type="entry name" value="S4"/>
    <property type="match status" value="1"/>
</dbReference>
<dbReference type="PANTHER" id="PTHR30558:SF3">
    <property type="entry name" value="BIOPOLYMER TRANSPORT PROTEIN EXBD-RELATED"/>
    <property type="match status" value="1"/>
</dbReference>
<keyword evidence="5 9" id="KW-1133">Transmembrane helix</keyword>
<dbReference type="GO" id="GO:0003723">
    <property type="term" value="F:RNA binding"/>
    <property type="evidence" value="ECO:0007669"/>
    <property type="project" value="UniProtKB-KW"/>
</dbReference>
<sequence length="137" mass="15206">MKFRRRFEIKSGIDLTPMIDIVFNLLIFFMVGATIIESPQIEISLPKSSSAVGKDLNQNIIITIAKEGQIYVNGEVVNDIDAHLSNLSNIEGELEKPVEIRSDEDVRTQILISVIDSVKNAGFTRLSIATDSKNSEN</sequence>
<evidence type="ECO:0000256" key="8">
    <source>
        <dbReference type="RuleBase" id="RU003879"/>
    </source>
</evidence>
<keyword evidence="7" id="KW-0694">RNA-binding</keyword>
<dbReference type="EMBL" id="SAXT01000001">
    <property type="protein sequence ID" value="TXJ13504.1"/>
    <property type="molecule type" value="Genomic_DNA"/>
</dbReference>
<comment type="caution">
    <text evidence="11">The sequence shown here is derived from an EMBL/GenBank/DDBJ whole genome shotgun (WGS) entry which is preliminary data.</text>
</comment>
<evidence type="ECO:0000313" key="16">
    <source>
        <dbReference type="Proteomes" id="UP000325002"/>
    </source>
</evidence>
<organism evidence="11 14">
    <name type="scientific">Brachyspira aalborgi</name>
    <dbReference type="NCBI Taxonomy" id="29522"/>
    <lineage>
        <taxon>Bacteria</taxon>
        <taxon>Pseudomonadati</taxon>
        <taxon>Spirochaetota</taxon>
        <taxon>Spirochaetia</taxon>
        <taxon>Brachyspirales</taxon>
        <taxon>Brachyspiraceae</taxon>
        <taxon>Brachyspira</taxon>
    </lineage>
</organism>
<dbReference type="Proteomes" id="UP000324707">
    <property type="component" value="Unassembled WGS sequence"/>
</dbReference>
<dbReference type="EMBL" id="SAXU01000001">
    <property type="protein sequence ID" value="TXJ19767.1"/>
    <property type="molecule type" value="Genomic_DNA"/>
</dbReference>
<keyword evidence="4 8" id="KW-0812">Transmembrane</keyword>
<feature type="transmembrane region" description="Helical" evidence="9">
    <location>
        <begin position="12"/>
        <end position="36"/>
    </location>
</feature>
<evidence type="ECO:0000256" key="5">
    <source>
        <dbReference type="ARBA" id="ARBA00022989"/>
    </source>
</evidence>
<keyword evidence="3" id="KW-1003">Cell membrane</keyword>
<dbReference type="GO" id="GO:0015031">
    <property type="term" value="P:protein transport"/>
    <property type="evidence" value="ECO:0007669"/>
    <property type="project" value="UniProtKB-KW"/>
</dbReference>
<comment type="similarity">
    <text evidence="2 8">Belongs to the ExbD/TolR family.</text>
</comment>
<dbReference type="InterPro" id="IPR003400">
    <property type="entry name" value="ExbD"/>
</dbReference>
<name>A0A5C8D2T6_9SPIR</name>